<evidence type="ECO:0000259" key="12">
    <source>
        <dbReference type="Pfam" id="PF02885"/>
    </source>
</evidence>
<dbReference type="Pfam" id="PF02885">
    <property type="entry name" value="Glycos_trans_3N"/>
    <property type="match status" value="1"/>
</dbReference>
<proteinExistence type="inferred from homology"/>
<organism evidence="13 14">
    <name type="scientific">Nitzschia inconspicua</name>
    <dbReference type="NCBI Taxonomy" id="303405"/>
    <lineage>
        <taxon>Eukaryota</taxon>
        <taxon>Sar</taxon>
        <taxon>Stramenopiles</taxon>
        <taxon>Ochrophyta</taxon>
        <taxon>Bacillariophyta</taxon>
        <taxon>Bacillariophyceae</taxon>
        <taxon>Bacillariophycidae</taxon>
        <taxon>Bacillariales</taxon>
        <taxon>Bacillariaceae</taxon>
        <taxon>Nitzschia</taxon>
    </lineage>
</organism>
<evidence type="ECO:0000256" key="10">
    <source>
        <dbReference type="SAM" id="SignalP"/>
    </source>
</evidence>
<dbReference type="FunFam" id="3.40.1030.10:FF:000002">
    <property type="entry name" value="Anthranilate phosphoribosyltransferase"/>
    <property type="match status" value="1"/>
</dbReference>
<keyword evidence="6" id="KW-0822">Tryptophan biosynthesis</keyword>
<sequence length="440" mass="46491">MRLRFSTSLAFCSSVAFLAVSSTSTTSFCSSSKSSSFSFADAFAPVTKRTPSQNKRYSQQQQQQQQSTALPPSFLNMPSSLSISLKPYIETLIQGERSLTSAETKDAFSAILQGADEVQVGSLLTLLRARGETPEEIAGMVQAMNEACRPVQLGDKKLLDIVGTGGDGADTINISTASVVLAAACGCIVAKAGNRSVSSACGSADVLEALGVKVDLDPTQVEACVEECRIAFMFAPVNHPSMKYVAPVRKKLGVRTVFNILGPMTNAAGAQHAVIGVFHPELMPLMAGALKQVGRVEHAVIIHGVGLDEISPLGPATILEIKNTAAPGEPKVYETKQFEFDPEKEVGIPRCELIDLKGGGPEENAQKFLAVLQGGDHTDAKRDSIVLNAGVGCYVYGLTPSIEEGCMLARKTLNEGKAADLLQRWIATSQKVGAVAKATA</sequence>
<dbReference type="GO" id="GO:0004048">
    <property type="term" value="F:anthranilate phosphoribosyltransferase activity"/>
    <property type="evidence" value="ECO:0007669"/>
    <property type="project" value="UniProtKB-EC"/>
</dbReference>
<keyword evidence="14" id="KW-1185">Reference proteome</keyword>
<dbReference type="PANTHER" id="PTHR43285:SF2">
    <property type="entry name" value="ANTHRANILATE PHOSPHORIBOSYLTRANSFERASE"/>
    <property type="match status" value="1"/>
</dbReference>
<gene>
    <name evidence="13" type="ORF">IV203_006459</name>
</gene>
<dbReference type="EC" id="2.4.2.18" evidence="2"/>
<dbReference type="InterPro" id="IPR000312">
    <property type="entry name" value="Glycosyl_Trfase_fam3"/>
</dbReference>
<keyword evidence="5" id="KW-0808">Transferase</keyword>
<dbReference type="AlphaFoldDB" id="A0A9K3KAI5"/>
<keyword evidence="3" id="KW-0028">Amino-acid biosynthesis</keyword>
<dbReference type="GO" id="GO:0000162">
    <property type="term" value="P:L-tryptophan biosynthetic process"/>
    <property type="evidence" value="ECO:0007669"/>
    <property type="project" value="UniProtKB-KW"/>
</dbReference>
<feature type="domain" description="Glycosyl transferase family 3" evidence="11">
    <location>
        <begin position="156"/>
        <end position="419"/>
    </location>
</feature>
<protein>
    <recommendedName>
        <fullName evidence="2">anthranilate phosphoribosyltransferase</fullName>
        <ecNumber evidence="2">2.4.2.18</ecNumber>
    </recommendedName>
</protein>
<feature type="chain" id="PRO_5039889661" description="anthranilate phosphoribosyltransferase" evidence="10">
    <location>
        <begin position="26"/>
        <end position="440"/>
    </location>
</feature>
<evidence type="ECO:0000256" key="4">
    <source>
        <dbReference type="ARBA" id="ARBA00022676"/>
    </source>
</evidence>
<dbReference type="NCBIfam" id="TIGR01245">
    <property type="entry name" value="trpD"/>
    <property type="match status" value="1"/>
</dbReference>
<evidence type="ECO:0000256" key="6">
    <source>
        <dbReference type="ARBA" id="ARBA00022822"/>
    </source>
</evidence>
<feature type="signal peptide" evidence="10">
    <location>
        <begin position="1"/>
        <end position="25"/>
    </location>
</feature>
<name>A0A9K3KAI5_9STRA</name>
<comment type="caution">
    <text evidence="13">The sequence shown here is derived from an EMBL/GenBank/DDBJ whole genome shotgun (WGS) entry which is preliminary data.</text>
</comment>
<reference evidence="13" key="1">
    <citation type="journal article" date="2021" name="Sci. Rep.">
        <title>Diploid genomic architecture of Nitzschia inconspicua, an elite biomass production diatom.</title>
        <authorList>
            <person name="Oliver A."/>
            <person name="Podell S."/>
            <person name="Pinowska A."/>
            <person name="Traller J.C."/>
            <person name="Smith S.R."/>
            <person name="McClure R."/>
            <person name="Beliaev A."/>
            <person name="Bohutskyi P."/>
            <person name="Hill E.A."/>
            <person name="Rabines A."/>
            <person name="Zheng H."/>
            <person name="Allen L.Z."/>
            <person name="Kuo A."/>
            <person name="Grigoriev I.V."/>
            <person name="Allen A.E."/>
            <person name="Hazlebeck D."/>
            <person name="Allen E.E."/>
        </authorList>
    </citation>
    <scope>NUCLEOTIDE SEQUENCE</scope>
    <source>
        <strain evidence="13">Hildebrandi</strain>
    </source>
</reference>
<dbReference type="InterPro" id="IPR005940">
    <property type="entry name" value="Anthranilate_Pribosyl_Tfrase"/>
</dbReference>
<dbReference type="Pfam" id="PF00591">
    <property type="entry name" value="Glycos_transf_3"/>
    <property type="match status" value="1"/>
</dbReference>
<evidence type="ECO:0000256" key="1">
    <source>
        <dbReference type="ARBA" id="ARBA00004907"/>
    </source>
</evidence>
<evidence type="ECO:0000256" key="2">
    <source>
        <dbReference type="ARBA" id="ARBA00011948"/>
    </source>
</evidence>
<dbReference type="Proteomes" id="UP000693970">
    <property type="component" value="Unassembled WGS sequence"/>
</dbReference>
<comment type="similarity">
    <text evidence="8">Belongs to the anthranilate phosphoribosyltransferase family.</text>
</comment>
<evidence type="ECO:0000259" key="11">
    <source>
        <dbReference type="Pfam" id="PF00591"/>
    </source>
</evidence>
<keyword evidence="4 13" id="KW-0328">Glycosyltransferase</keyword>
<feature type="domain" description="Glycosyl transferase family 3 N-terminal" evidence="12">
    <location>
        <begin position="86"/>
        <end position="148"/>
    </location>
</feature>
<evidence type="ECO:0000256" key="8">
    <source>
        <dbReference type="ARBA" id="ARBA00061500"/>
    </source>
</evidence>
<accession>A0A9K3KAI5</accession>
<dbReference type="OrthoDB" id="427800at2759"/>
<evidence type="ECO:0000256" key="9">
    <source>
        <dbReference type="SAM" id="MobiDB-lite"/>
    </source>
</evidence>
<dbReference type="EMBL" id="JAGRRH010000028">
    <property type="protein sequence ID" value="KAG7340055.1"/>
    <property type="molecule type" value="Genomic_DNA"/>
</dbReference>
<evidence type="ECO:0000256" key="3">
    <source>
        <dbReference type="ARBA" id="ARBA00022605"/>
    </source>
</evidence>
<evidence type="ECO:0000313" key="13">
    <source>
        <dbReference type="EMBL" id="KAG7340055.1"/>
    </source>
</evidence>
<dbReference type="GO" id="GO:0005829">
    <property type="term" value="C:cytosol"/>
    <property type="evidence" value="ECO:0007669"/>
    <property type="project" value="TreeGrafter"/>
</dbReference>
<dbReference type="InterPro" id="IPR017459">
    <property type="entry name" value="Glycosyl_Trfase_fam3_N_dom"/>
</dbReference>
<keyword evidence="7" id="KW-0057">Aromatic amino acid biosynthesis</keyword>
<comment type="pathway">
    <text evidence="1">Amino-acid biosynthesis; L-tryptophan biosynthesis; L-tryptophan from chorismate: step 2/5.</text>
</comment>
<evidence type="ECO:0000256" key="7">
    <source>
        <dbReference type="ARBA" id="ARBA00023141"/>
    </source>
</evidence>
<dbReference type="PANTHER" id="PTHR43285">
    <property type="entry name" value="ANTHRANILATE PHOSPHORIBOSYLTRANSFERASE"/>
    <property type="match status" value="1"/>
</dbReference>
<reference evidence="13" key="2">
    <citation type="submission" date="2021-04" db="EMBL/GenBank/DDBJ databases">
        <authorList>
            <person name="Podell S."/>
        </authorList>
    </citation>
    <scope>NUCLEOTIDE SEQUENCE</scope>
    <source>
        <strain evidence="13">Hildebrandi</strain>
    </source>
</reference>
<feature type="region of interest" description="Disordered" evidence="9">
    <location>
        <begin position="50"/>
        <end position="72"/>
    </location>
</feature>
<evidence type="ECO:0000256" key="5">
    <source>
        <dbReference type="ARBA" id="ARBA00022679"/>
    </source>
</evidence>
<keyword evidence="10" id="KW-0732">Signal</keyword>
<dbReference type="HAMAP" id="MF_00211">
    <property type="entry name" value="TrpD"/>
    <property type="match status" value="1"/>
</dbReference>
<evidence type="ECO:0000313" key="14">
    <source>
        <dbReference type="Proteomes" id="UP000693970"/>
    </source>
</evidence>